<reference evidence="2 3" key="1">
    <citation type="submission" date="2019-06" db="EMBL/GenBank/DDBJ databases">
        <title>Genome Sequence of the Brown Rot Fungal Pathogen Monilinia laxa.</title>
        <authorList>
            <person name="De Miccolis Angelini R.M."/>
            <person name="Landi L."/>
            <person name="Abate D."/>
            <person name="Pollastro S."/>
            <person name="Romanazzi G."/>
            <person name="Faretra F."/>
        </authorList>
    </citation>
    <scope>NUCLEOTIDE SEQUENCE [LARGE SCALE GENOMIC DNA]</scope>
    <source>
        <strain evidence="2 3">Mlax316</strain>
    </source>
</reference>
<feature type="compositionally biased region" description="Polar residues" evidence="1">
    <location>
        <begin position="288"/>
        <end position="301"/>
    </location>
</feature>
<dbReference type="AlphaFoldDB" id="A0A5N6K7C4"/>
<comment type="caution">
    <text evidence="2">The sequence shown here is derived from an EMBL/GenBank/DDBJ whole genome shotgun (WGS) entry which is preliminary data.</text>
</comment>
<feature type="compositionally biased region" description="Polar residues" evidence="1">
    <location>
        <begin position="335"/>
        <end position="356"/>
    </location>
</feature>
<dbReference type="EMBL" id="VIGI01000006">
    <property type="protein sequence ID" value="KAB8298668.1"/>
    <property type="molecule type" value="Genomic_DNA"/>
</dbReference>
<feature type="compositionally biased region" description="Low complexity" evidence="1">
    <location>
        <begin position="422"/>
        <end position="434"/>
    </location>
</feature>
<feature type="compositionally biased region" description="Polar residues" evidence="1">
    <location>
        <begin position="269"/>
        <end position="280"/>
    </location>
</feature>
<gene>
    <name evidence="2" type="ORF">EYC80_000846</name>
</gene>
<organism evidence="2 3">
    <name type="scientific">Monilinia laxa</name>
    <name type="common">Brown rot fungus</name>
    <name type="synonym">Sclerotinia laxa</name>
    <dbReference type="NCBI Taxonomy" id="61186"/>
    <lineage>
        <taxon>Eukaryota</taxon>
        <taxon>Fungi</taxon>
        <taxon>Dikarya</taxon>
        <taxon>Ascomycota</taxon>
        <taxon>Pezizomycotina</taxon>
        <taxon>Leotiomycetes</taxon>
        <taxon>Helotiales</taxon>
        <taxon>Sclerotiniaceae</taxon>
        <taxon>Monilinia</taxon>
    </lineage>
</organism>
<accession>A0A5N6K7C4</accession>
<protein>
    <submittedName>
        <fullName evidence="2">Uncharacterized protein</fullName>
    </submittedName>
</protein>
<feature type="region of interest" description="Disordered" evidence="1">
    <location>
        <begin position="422"/>
        <end position="462"/>
    </location>
</feature>
<feature type="region of interest" description="Disordered" evidence="1">
    <location>
        <begin position="269"/>
        <end position="356"/>
    </location>
</feature>
<feature type="compositionally biased region" description="Polar residues" evidence="1">
    <location>
        <begin position="435"/>
        <end position="451"/>
    </location>
</feature>
<evidence type="ECO:0000313" key="2">
    <source>
        <dbReference type="EMBL" id="KAB8298668.1"/>
    </source>
</evidence>
<feature type="compositionally biased region" description="Low complexity" evidence="1">
    <location>
        <begin position="302"/>
        <end position="321"/>
    </location>
</feature>
<feature type="region of interest" description="Disordered" evidence="1">
    <location>
        <begin position="195"/>
        <end position="229"/>
    </location>
</feature>
<sequence>MTDEQLTWERDEFLRRKQLREYGAQRNELREQHIREQINAPKPENLKIPENIFVKPLHRDPAQHLQLLAVFLMFRTRFSVLPVHQHNLYSRVCGKFPLFEMFDKDFVEGSCHEYGVDFERIHLFLDELWKAKVFSMSSSLMRDLRMYTDEDAGSDRFRKAVGLPTRKSSASDDEMESGNNINLNAKNLQQLIEELNTPPSSPSPERSEGTSGSVSKAARAGDRTPPPINSRYLIIISNTSLHGGKNNIYNPTLLRRPNAAIIPIPNIQESQSIPNNSGTRSEFWASGSIKQDATNRQLSANTSRVSQTGSSGTSTCSQSTQHVVGVWPGFKDISVGSQRPDTTNSPSPSVTSDLSRTGNSEYFAQFQSTHSELRAESGFENILTDSDESGSMHITQSAVTSEFPVDDAMDIDIPSLKNQARPSLVRSASSSRLATNASRSRSGSVAMSTSQNRRDRTLSKSSTVVTAMNDMRIDHSRVIKQLRKSCHTPSAAQQMVTDFEELGMSTMNVVNWNPVD</sequence>
<evidence type="ECO:0000256" key="1">
    <source>
        <dbReference type="SAM" id="MobiDB-lite"/>
    </source>
</evidence>
<name>A0A5N6K7C4_MONLA</name>
<dbReference type="Proteomes" id="UP000326757">
    <property type="component" value="Unassembled WGS sequence"/>
</dbReference>
<dbReference type="OrthoDB" id="3547228at2759"/>
<evidence type="ECO:0000313" key="3">
    <source>
        <dbReference type="Proteomes" id="UP000326757"/>
    </source>
</evidence>
<proteinExistence type="predicted"/>
<keyword evidence="3" id="KW-1185">Reference proteome</keyword>
<feature type="region of interest" description="Disordered" evidence="1">
    <location>
        <begin position="158"/>
        <end position="180"/>
    </location>
</feature>